<keyword evidence="8" id="KW-0732">Signal</keyword>
<dbReference type="InterPro" id="IPR007934">
    <property type="entry name" value="AbfB_ABD"/>
</dbReference>
<dbReference type="OrthoDB" id="9801455at2"/>
<dbReference type="PANTHER" id="PTHR43772">
    <property type="entry name" value="ENDO-1,4-BETA-XYLANASE"/>
    <property type="match status" value="1"/>
</dbReference>
<comment type="similarity">
    <text evidence="1 6">Belongs to the glycosyl hydrolase 43 family.</text>
</comment>
<sequence length="525" mass="60228">MRKCLGFWLLLLFLIPQEVLADNPIMKDKSFSVPAVIVYEGKVYYYVATDMEKKGNTYGKKEWNVYSSMDLENWKLESQFEEPKINMTNRSTVKASHLIVKNDDFFWYVLTESDDNIPDYRVDVIKSDHPVQEWQDTSAVSVIPPDMMDELDDVERVAWKESTLSVSMNENGEAYLFFGKNNLYYVKLKENMVDLENSIKKVYINGFKGSFAGGAKIHQHKDTYYMTFTVNSPQVIGYATAKNLAGPWEYKGIIMDESTEIAPFYANIFSFQEQSYFIYHSKPVTEKQRSNGSVAIEEIYYQDGLIASPVTPTASGTDGPSYLIQQAGGNLALRINDERLVVSVAEEEQYDFRWHQTPGLIGSDQVNIVSFQSENRPGFYLVNQDNRLQVKQDDGSTEFAEIASFRIVPGLSDKTAYSIQPYNKDQYFLFMREDIIEFRKKEELADLELATFHLAAKEDIVPELQTKPVKYSESSEEPYRDGNDSLKGLESSQMIEKEETNWVVVCVVLLSAILIILIIRKYIKS</sequence>
<dbReference type="SUPFAM" id="SSF75005">
    <property type="entry name" value="Arabinanase/levansucrase/invertase"/>
    <property type="match status" value="1"/>
</dbReference>
<evidence type="ECO:0000313" key="10">
    <source>
        <dbReference type="EMBL" id="SER52014.1"/>
    </source>
</evidence>
<keyword evidence="5 6" id="KW-0326">Glycosidase</keyword>
<evidence type="ECO:0000256" key="2">
    <source>
        <dbReference type="ARBA" id="ARBA00022651"/>
    </source>
</evidence>
<feature type="transmembrane region" description="Helical" evidence="7">
    <location>
        <begin position="502"/>
        <end position="519"/>
    </location>
</feature>
<keyword evidence="3 6" id="KW-0378">Hydrolase</keyword>
<feature type="chain" id="PRO_5011686382" evidence="8">
    <location>
        <begin position="22"/>
        <end position="525"/>
    </location>
</feature>
<dbReference type="InterPro" id="IPR023296">
    <property type="entry name" value="Glyco_hydro_beta-prop_sf"/>
</dbReference>
<dbReference type="STRING" id="531814.SAMN04487944_105162"/>
<evidence type="ECO:0000313" key="11">
    <source>
        <dbReference type="Proteomes" id="UP000199687"/>
    </source>
</evidence>
<name>A0A1H9PUX1_9BACI</name>
<dbReference type="Pfam" id="PF04616">
    <property type="entry name" value="Glyco_hydro_43"/>
    <property type="match status" value="1"/>
</dbReference>
<reference evidence="10 11" key="1">
    <citation type="submission" date="2016-10" db="EMBL/GenBank/DDBJ databases">
        <authorList>
            <person name="de Groot N.N."/>
        </authorList>
    </citation>
    <scope>NUCLEOTIDE SEQUENCE [LARGE SCALE GENOMIC DNA]</scope>
    <source>
        <strain evidence="10 11">CGMCC 1.7727</strain>
    </source>
</reference>
<evidence type="ECO:0000256" key="8">
    <source>
        <dbReference type="SAM" id="SignalP"/>
    </source>
</evidence>
<feature type="signal peptide" evidence="8">
    <location>
        <begin position="1"/>
        <end position="21"/>
    </location>
</feature>
<dbReference type="GO" id="GO:0046373">
    <property type="term" value="P:L-arabinose metabolic process"/>
    <property type="evidence" value="ECO:0007669"/>
    <property type="project" value="InterPro"/>
</dbReference>
<dbReference type="InterPro" id="IPR036195">
    <property type="entry name" value="AbfB_ABD_sf"/>
</dbReference>
<keyword evidence="2" id="KW-0858">Xylan degradation</keyword>
<dbReference type="Gene3D" id="2.80.10.50">
    <property type="match status" value="1"/>
</dbReference>
<keyword evidence="7" id="KW-0812">Transmembrane</keyword>
<evidence type="ECO:0000256" key="1">
    <source>
        <dbReference type="ARBA" id="ARBA00009865"/>
    </source>
</evidence>
<dbReference type="EMBL" id="FOGL01000005">
    <property type="protein sequence ID" value="SER52014.1"/>
    <property type="molecule type" value="Genomic_DNA"/>
</dbReference>
<dbReference type="InterPro" id="IPR006710">
    <property type="entry name" value="Glyco_hydro_43"/>
</dbReference>
<dbReference type="Gene3D" id="2.115.10.20">
    <property type="entry name" value="Glycosyl hydrolase domain, family 43"/>
    <property type="match status" value="1"/>
</dbReference>
<dbReference type="InterPro" id="IPR052176">
    <property type="entry name" value="Glycosyl_Hydrlase_43_Enz"/>
</dbReference>
<dbReference type="SUPFAM" id="SSF110221">
    <property type="entry name" value="AbfB domain"/>
    <property type="match status" value="1"/>
</dbReference>
<dbReference type="GO" id="GO:0045493">
    <property type="term" value="P:xylan catabolic process"/>
    <property type="evidence" value="ECO:0007669"/>
    <property type="project" value="UniProtKB-KW"/>
</dbReference>
<dbReference type="AlphaFoldDB" id="A0A1H9PUX1"/>
<keyword evidence="7" id="KW-0472">Membrane</keyword>
<proteinExistence type="inferred from homology"/>
<evidence type="ECO:0000259" key="9">
    <source>
        <dbReference type="Pfam" id="PF05270"/>
    </source>
</evidence>
<dbReference type="GO" id="GO:0046556">
    <property type="term" value="F:alpha-L-arabinofuranosidase activity"/>
    <property type="evidence" value="ECO:0007669"/>
    <property type="project" value="InterPro"/>
</dbReference>
<accession>A0A1H9PUX1</accession>
<dbReference type="Pfam" id="PF05270">
    <property type="entry name" value="AbfB"/>
    <property type="match status" value="1"/>
</dbReference>
<keyword evidence="4" id="KW-0119">Carbohydrate metabolism</keyword>
<dbReference type="RefSeq" id="WP_089740224.1">
    <property type="nucleotide sequence ID" value="NZ_FOGL01000005.1"/>
</dbReference>
<dbReference type="Proteomes" id="UP000199687">
    <property type="component" value="Unassembled WGS sequence"/>
</dbReference>
<dbReference type="PANTHER" id="PTHR43772:SF2">
    <property type="entry name" value="PUTATIVE (AFU_ORTHOLOGUE AFUA_2G04480)-RELATED"/>
    <property type="match status" value="1"/>
</dbReference>
<evidence type="ECO:0000256" key="4">
    <source>
        <dbReference type="ARBA" id="ARBA00023277"/>
    </source>
</evidence>
<evidence type="ECO:0000256" key="6">
    <source>
        <dbReference type="RuleBase" id="RU361187"/>
    </source>
</evidence>
<protein>
    <submittedName>
        <fullName evidence="10">Alpha-L-arabinofuranosidase B (ABFB) domain-containing protein</fullName>
    </submittedName>
</protein>
<keyword evidence="11" id="KW-1185">Reference proteome</keyword>
<evidence type="ECO:0000256" key="7">
    <source>
        <dbReference type="SAM" id="Phobius"/>
    </source>
</evidence>
<feature type="domain" description="Alpha-L-arabinofuranosidase B arabinose-binding" evidence="9">
    <location>
        <begin position="340"/>
        <end position="434"/>
    </location>
</feature>
<evidence type="ECO:0000256" key="3">
    <source>
        <dbReference type="ARBA" id="ARBA00022801"/>
    </source>
</evidence>
<organism evidence="10 11">
    <name type="scientific">Gracilibacillus ureilyticus</name>
    <dbReference type="NCBI Taxonomy" id="531814"/>
    <lineage>
        <taxon>Bacteria</taxon>
        <taxon>Bacillati</taxon>
        <taxon>Bacillota</taxon>
        <taxon>Bacilli</taxon>
        <taxon>Bacillales</taxon>
        <taxon>Bacillaceae</taxon>
        <taxon>Gracilibacillus</taxon>
    </lineage>
</organism>
<evidence type="ECO:0000256" key="5">
    <source>
        <dbReference type="ARBA" id="ARBA00023295"/>
    </source>
</evidence>
<dbReference type="CDD" id="cd23265">
    <property type="entry name" value="beta-trefoil_ABD_ABFB-like"/>
    <property type="match status" value="1"/>
</dbReference>
<keyword evidence="2" id="KW-0624">Polysaccharide degradation</keyword>
<gene>
    <name evidence="10" type="ORF">SAMN04487944_105162</name>
</gene>
<keyword evidence="7" id="KW-1133">Transmembrane helix</keyword>